<accession>A0A5P1D803</accession>
<comment type="caution">
    <text evidence="1">The sequence shown here is derived from an EMBL/GenBank/DDBJ whole genome shotgun (WGS) entry which is preliminary data.</text>
</comment>
<evidence type="ECO:0000313" key="2">
    <source>
        <dbReference type="Proteomes" id="UP000408764"/>
    </source>
</evidence>
<evidence type="ECO:0008006" key="3">
    <source>
        <dbReference type="Google" id="ProtNLM"/>
    </source>
</evidence>
<proteinExistence type="predicted"/>
<name>A0A5P1D803_9PSED</name>
<gene>
    <name evidence="1" type="ORF">FRT59_02570</name>
</gene>
<dbReference type="Proteomes" id="UP000408764">
    <property type="component" value="Unassembled WGS sequence"/>
</dbReference>
<organism evidence="1 2">
    <name type="scientific">Pseudomonas haemolytica</name>
    <dbReference type="NCBI Taxonomy" id="2600065"/>
    <lineage>
        <taxon>Bacteria</taxon>
        <taxon>Pseudomonadati</taxon>
        <taxon>Pseudomonadota</taxon>
        <taxon>Gammaproteobacteria</taxon>
        <taxon>Pseudomonadales</taxon>
        <taxon>Pseudomonadaceae</taxon>
        <taxon>Pseudomonas</taxon>
    </lineage>
</organism>
<dbReference type="EMBL" id="VOIW01000001">
    <property type="protein sequence ID" value="MRJ35859.1"/>
    <property type="molecule type" value="Genomic_DNA"/>
</dbReference>
<dbReference type="OrthoDB" id="7008478at2"/>
<sequence>MNMAGSIKTLLLDSGEVLINVPADRPTLISLGFSEARADELCEEATRTEKLASNIAARRALYEIQADPLFLEWQYDETPEKEKAWRDKVAEIKALYPLPDRT</sequence>
<dbReference type="AlphaFoldDB" id="A0A5P1D803"/>
<evidence type="ECO:0000313" key="1">
    <source>
        <dbReference type="EMBL" id="MRJ35859.1"/>
    </source>
</evidence>
<reference evidence="1 2" key="1">
    <citation type="submission" date="2019-08" db="EMBL/GenBank/DDBJ databases">
        <title>Pseudomonas haemolytica sp. nov. isolated from raw milk and skim milk concentrate.</title>
        <authorList>
            <person name="Hofmann K."/>
            <person name="Huptas C."/>
            <person name="Doll E."/>
            <person name="Scherer S."/>
            <person name="Wenning M."/>
        </authorList>
    </citation>
    <scope>NUCLEOTIDE SEQUENCE [LARGE SCALE GENOMIC DNA]</scope>
    <source>
        <strain evidence="1 2">DSM 108987</strain>
    </source>
</reference>
<protein>
    <recommendedName>
        <fullName evidence="3">Phage protein</fullName>
    </recommendedName>
</protein>